<dbReference type="SUPFAM" id="SSF53474">
    <property type="entry name" value="alpha/beta-Hydrolases"/>
    <property type="match status" value="1"/>
</dbReference>
<dbReference type="GO" id="GO:0008236">
    <property type="term" value="F:serine-type peptidase activity"/>
    <property type="evidence" value="ECO:0007669"/>
    <property type="project" value="InterPro"/>
</dbReference>
<keyword evidence="3" id="KW-0378">Hydrolase</keyword>
<dbReference type="AlphaFoldDB" id="A0A852RPN0"/>
<dbReference type="Gene3D" id="3.40.50.1820">
    <property type="entry name" value="alpha/beta hydrolase"/>
    <property type="match status" value="1"/>
</dbReference>
<evidence type="ECO:0000313" key="3">
    <source>
        <dbReference type="EMBL" id="NYD31196.1"/>
    </source>
</evidence>
<evidence type="ECO:0000259" key="1">
    <source>
        <dbReference type="Pfam" id="PF00326"/>
    </source>
</evidence>
<dbReference type="Pfam" id="PF00930">
    <property type="entry name" value="DPPIV_N"/>
    <property type="match status" value="1"/>
</dbReference>
<dbReference type="Pfam" id="PF00326">
    <property type="entry name" value="Peptidase_S9"/>
    <property type="match status" value="1"/>
</dbReference>
<evidence type="ECO:0000259" key="2">
    <source>
        <dbReference type="Pfam" id="PF00930"/>
    </source>
</evidence>
<dbReference type="InterPro" id="IPR002469">
    <property type="entry name" value="Peptidase_S9B_N"/>
</dbReference>
<feature type="domain" description="Dipeptidylpeptidase IV N-terminal" evidence="2">
    <location>
        <begin position="108"/>
        <end position="450"/>
    </location>
</feature>
<name>A0A852RPN0_9ACTN</name>
<comment type="caution">
    <text evidence="3">The sequence shown here is derived from an EMBL/GenBank/DDBJ whole genome shotgun (WGS) entry which is preliminary data.</text>
</comment>
<dbReference type="InterPro" id="IPR001375">
    <property type="entry name" value="Peptidase_S9_cat"/>
</dbReference>
<dbReference type="RefSeq" id="WP_179727349.1">
    <property type="nucleotide sequence ID" value="NZ_BAABEF010000001.1"/>
</dbReference>
<dbReference type="PANTHER" id="PTHR11731">
    <property type="entry name" value="PROTEASE FAMILY S9B,C DIPEPTIDYL-PEPTIDASE IV-RELATED"/>
    <property type="match status" value="1"/>
</dbReference>
<dbReference type="SUPFAM" id="SSF82171">
    <property type="entry name" value="DPP6 N-terminal domain-like"/>
    <property type="match status" value="1"/>
</dbReference>
<keyword evidence="3" id="KW-0031">Aminopeptidase</keyword>
<keyword evidence="3" id="KW-0645">Protease</keyword>
<keyword evidence="4" id="KW-1185">Reference proteome</keyword>
<proteinExistence type="predicted"/>
<dbReference type="EMBL" id="JACCBF010000001">
    <property type="protein sequence ID" value="NYD31196.1"/>
    <property type="molecule type" value="Genomic_DNA"/>
</dbReference>
<dbReference type="Proteomes" id="UP000582231">
    <property type="component" value="Unassembled WGS sequence"/>
</dbReference>
<dbReference type="Gene3D" id="2.140.10.30">
    <property type="entry name" value="Dipeptidylpeptidase IV, N-terminal domain"/>
    <property type="match status" value="1"/>
</dbReference>
<sequence length="759" mass="83728">MLADALPAATYRRAEALLPHRRHRLALRTQVRPHWIADGDRFWYRVETERGGEFVLVDPDAGTRARAFDHERVAAALTAATGEPVAPYDLPFRSIAFTGEDGIAFRAFGGRWVHDLLDGSLTREPEAQAPSAPAATSPDGRWAAFVRDHDVWIRSSSTGEEVRLTTDGTDDQPYATQPDYAQPRQLLRLLDVPATAPALVWSPDSTRLLTHRVDQRDLPLMHLVESAPPDAGRPRLHSCRYPVAGEPMARGSWVVLDVARRQVVEVAMDPFQVEYLTPLAHSWAWWADDASAIHVVDRSDDLRSMRLCRVDPTTGATRDLVTESAATRIEPNQHDGAPPLVRVLADGHEVVWYSQRDGWGHLYLYADGVLVRQLTSGAWAVQEIAHVDETARAAYVVVTGMVADDPYRRSLLRVDLDGGAPARLTDDRDHAVAVAPHGRWFVDTASTVDSAPETVVRGTDGALLLELEQADLGPLRALGWSPPERFRALAADGRTPLYGLLYKPFDLDPTQTYPVVDHDYPGPQVHVARAGFDQGAFGADSEAVAALGMAVLVVDGRGTPGRDKAFHDQADRNLHTAGFLDDHVAVLRQLAESRPWLDLDRVGIFGRSGGGYAAARALLAHPDVYSVGVAEAGNHDNRMYHASWVEMYDGPYDPSDGARLSNTELAGNLTGRLLLVHGDMDDNVTPHLTMRLVEALIAADKDFDLLIVPGAEHAFTGRQHYVLRKRWDHLVRHLLHREPPHYRLAPIPPDPELVAFFLG</sequence>
<reference evidence="3 4" key="1">
    <citation type="submission" date="2020-07" db="EMBL/GenBank/DDBJ databases">
        <title>Sequencing the genomes of 1000 actinobacteria strains.</title>
        <authorList>
            <person name="Klenk H.-P."/>
        </authorList>
    </citation>
    <scope>NUCLEOTIDE SEQUENCE [LARGE SCALE GENOMIC DNA]</scope>
    <source>
        <strain evidence="3 4">DSM 19082</strain>
    </source>
</reference>
<protein>
    <submittedName>
        <fullName evidence="3">Dipeptidyl aminopeptidase/acylaminoacyl peptidase</fullName>
    </submittedName>
</protein>
<evidence type="ECO:0000313" key="4">
    <source>
        <dbReference type="Proteomes" id="UP000582231"/>
    </source>
</evidence>
<dbReference type="InterPro" id="IPR029058">
    <property type="entry name" value="AB_hydrolase_fold"/>
</dbReference>
<organism evidence="3 4">
    <name type="scientific">Nocardioides kongjuensis</name>
    <dbReference type="NCBI Taxonomy" id="349522"/>
    <lineage>
        <taxon>Bacteria</taxon>
        <taxon>Bacillati</taxon>
        <taxon>Actinomycetota</taxon>
        <taxon>Actinomycetes</taxon>
        <taxon>Propionibacteriales</taxon>
        <taxon>Nocardioidaceae</taxon>
        <taxon>Nocardioides</taxon>
    </lineage>
</organism>
<gene>
    <name evidence="3" type="ORF">BJ958_002742</name>
</gene>
<feature type="domain" description="Peptidase S9 prolyl oligopeptidase catalytic" evidence="1">
    <location>
        <begin position="542"/>
        <end position="734"/>
    </location>
</feature>
<dbReference type="GO" id="GO:0006508">
    <property type="term" value="P:proteolysis"/>
    <property type="evidence" value="ECO:0007669"/>
    <property type="project" value="InterPro"/>
</dbReference>
<dbReference type="InterPro" id="IPR050278">
    <property type="entry name" value="Serine_Prot_S9B/DPPIV"/>
</dbReference>
<dbReference type="GO" id="GO:0004177">
    <property type="term" value="F:aminopeptidase activity"/>
    <property type="evidence" value="ECO:0007669"/>
    <property type="project" value="UniProtKB-KW"/>
</dbReference>
<accession>A0A852RPN0</accession>